<reference evidence="5 6" key="2">
    <citation type="submission" date="2018-08" db="EMBL/GenBank/DDBJ databases">
        <title>Recombination of ecologically and evolutionarily significant loci maintains genetic cohesion in the Pseudomonas syringae species complex.</title>
        <authorList>
            <person name="Dillon M."/>
            <person name="Thakur S."/>
            <person name="Almeida R.N.D."/>
            <person name="Weir B.S."/>
            <person name="Guttman D.S."/>
        </authorList>
    </citation>
    <scope>NUCLEOTIDE SEQUENCE [LARGE SCALE GENOMIC DNA]</scope>
    <source>
        <strain evidence="3 6">ICMP 4316</strain>
        <strain evidence="2 5">ICMP 8636</strain>
    </source>
</reference>
<reference evidence="1 4" key="1">
    <citation type="submission" date="2015-09" db="EMBL/GenBank/DDBJ databases">
        <title>Genome announcement of multiple Pseudomonas syringae strains.</title>
        <authorList>
            <person name="Thakur S."/>
            <person name="Wang P.W."/>
            <person name="Gong Y."/>
            <person name="Weir B.S."/>
            <person name="Guttman D.S."/>
        </authorList>
    </citation>
    <scope>NUCLEOTIDE SEQUENCE [LARGE SCALE GENOMIC DNA]</scope>
    <source>
        <strain evidence="1 4">ICMP4455</strain>
    </source>
</reference>
<name>A0A0N8RIY8_PSEA0</name>
<evidence type="ECO:0000313" key="6">
    <source>
        <dbReference type="Proteomes" id="UP000275613"/>
    </source>
</evidence>
<evidence type="ECO:0000313" key="5">
    <source>
        <dbReference type="Proteomes" id="UP000272627"/>
    </source>
</evidence>
<proteinExistence type="predicted"/>
<dbReference type="AlphaFoldDB" id="A0A0N8RIY8"/>
<protein>
    <submittedName>
        <fullName evidence="1">Uncharacterized protein</fullName>
    </submittedName>
</protein>
<dbReference type="Proteomes" id="UP000275613">
    <property type="component" value="Unassembled WGS sequence"/>
</dbReference>
<dbReference type="EMBL" id="RBPV01000111">
    <property type="protein sequence ID" value="RMO63144.1"/>
    <property type="molecule type" value="Genomic_DNA"/>
</dbReference>
<organism evidence="1 4">
    <name type="scientific">Pseudomonas amygdali pv. eriobotryae</name>
    <dbReference type="NCBI Taxonomy" id="129137"/>
    <lineage>
        <taxon>Bacteria</taxon>
        <taxon>Pseudomonadati</taxon>
        <taxon>Pseudomonadota</taxon>
        <taxon>Gammaproteobacteria</taxon>
        <taxon>Pseudomonadales</taxon>
        <taxon>Pseudomonadaceae</taxon>
        <taxon>Pseudomonas</taxon>
        <taxon>Pseudomonas amygdali</taxon>
    </lineage>
</organism>
<comment type="caution">
    <text evidence="1">The sequence shown here is derived from an EMBL/GenBank/DDBJ whole genome shotgun (WGS) entry which is preliminary data.</text>
</comment>
<dbReference type="EMBL" id="LJQI01000140">
    <property type="protein sequence ID" value="KPX32911.1"/>
    <property type="molecule type" value="Genomic_DNA"/>
</dbReference>
<evidence type="ECO:0000313" key="3">
    <source>
        <dbReference type="EMBL" id="RMO63144.1"/>
    </source>
</evidence>
<evidence type="ECO:0000313" key="1">
    <source>
        <dbReference type="EMBL" id="KPX32911.1"/>
    </source>
</evidence>
<evidence type="ECO:0000313" key="4">
    <source>
        <dbReference type="Proteomes" id="UP000050490"/>
    </source>
</evidence>
<sequence length="39" mass="4458">MRRLSSGHESSSLGFVRLLNRDLANASLAINYRRLELKL</sequence>
<evidence type="ECO:0000313" key="2">
    <source>
        <dbReference type="EMBL" id="RML96771.1"/>
    </source>
</evidence>
<accession>A0A0N8RIY8</accession>
<gene>
    <name evidence="1" type="ORF">ALO70_102611</name>
    <name evidence="3" type="ORF">ALQ39_103052</name>
    <name evidence="2" type="ORF">ALQ86_102779</name>
</gene>
<dbReference type="EMBL" id="RBOA01000394">
    <property type="protein sequence ID" value="RML96771.1"/>
    <property type="molecule type" value="Genomic_DNA"/>
</dbReference>
<dbReference type="Proteomes" id="UP000272627">
    <property type="component" value="Unassembled WGS sequence"/>
</dbReference>
<dbReference type="Proteomes" id="UP000050490">
    <property type="component" value="Unassembled WGS sequence"/>
</dbReference>